<dbReference type="SUPFAM" id="SSF103506">
    <property type="entry name" value="Mitochondrial carrier"/>
    <property type="match status" value="1"/>
</dbReference>
<gene>
    <name evidence="4" type="ORF">PR048_002830</name>
</gene>
<proteinExistence type="predicted"/>
<name>A0ABQ9ILA2_9NEOP</name>
<evidence type="ECO:0000313" key="5">
    <source>
        <dbReference type="Proteomes" id="UP001159363"/>
    </source>
</evidence>
<dbReference type="InterPro" id="IPR023395">
    <property type="entry name" value="MCP_dom_sf"/>
</dbReference>
<evidence type="ECO:0000256" key="3">
    <source>
        <dbReference type="ARBA" id="ARBA00023136"/>
    </source>
</evidence>
<reference evidence="4 5" key="1">
    <citation type="submission" date="2023-02" db="EMBL/GenBank/DDBJ databases">
        <title>LHISI_Scaffold_Assembly.</title>
        <authorList>
            <person name="Stuart O.P."/>
            <person name="Cleave R."/>
            <person name="Magrath M.J.L."/>
            <person name="Mikheyev A.S."/>
        </authorList>
    </citation>
    <scope>NUCLEOTIDE SEQUENCE [LARGE SCALE GENOMIC DNA]</scope>
    <source>
        <strain evidence="4">Daus_M_001</strain>
        <tissue evidence="4">Leg muscle</tissue>
    </source>
</reference>
<protein>
    <submittedName>
        <fullName evidence="4">Uncharacterized protein</fullName>
    </submittedName>
</protein>
<feature type="non-terminal residue" evidence="4">
    <location>
        <position position="115"/>
    </location>
</feature>
<evidence type="ECO:0000313" key="4">
    <source>
        <dbReference type="EMBL" id="KAJ8897483.1"/>
    </source>
</evidence>
<keyword evidence="2" id="KW-0812">Transmembrane</keyword>
<keyword evidence="5" id="KW-1185">Reference proteome</keyword>
<accession>A0ABQ9ILA2</accession>
<organism evidence="4 5">
    <name type="scientific">Dryococelus australis</name>
    <dbReference type="NCBI Taxonomy" id="614101"/>
    <lineage>
        <taxon>Eukaryota</taxon>
        <taxon>Metazoa</taxon>
        <taxon>Ecdysozoa</taxon>
        <taxon>Arthropoda</taxon>
        <taxon>Hexapoda</taxon>
        <taxon>Insecta</taxon>
        <taxon>Pterygota</taxon>
        <taxon>Neoptera</taxon>
        <taxon>Polyneoptera</taxon>
        <taxon>Phasmatodea</taxon>
        <taxon>Verophasmatodea</taxon>
        <taxon>Anareolatae</taxon>
        <taxon>Phasmatidae</taxon>
        <taxon>Eurycanthinae</taxon>
        <taxon>Dryococelus</taxon>
    </lineage>
</organism>
<evidence type="ECO:0000256" key="2">
    <source>
        <dbReference type="ARBA" id="ARBA00022692"/>
    </source>
</evidence>
<dbReference type="Proteomes" id="UP001159363">
    <property type="component" value="Chromosome 1"/>
</dbReference>
<comment type="caution">
    <text evidence="4">The sequence shown here is derived from an EMBL/GenBank/DDBJ whole genome shotgun (WGS) entry which is preliminary data.</text>
</comment>
<sequence>MCLDKNNDFEINVLVAMKFARRAWYTVCGVAINNCFKKAGFWTSAETKILNQGKMLNLCLAMRNMPNLYLTKQALINLLLNIHSYYVQGAIACTLTQPMDVIKTRTMNAKPGEFK</sequence>
<keyword evidence="3" id="KW-0472">Membrane</keyword>
<dbReference type="EMBL" id="JARBHB010000001">
    <property type="protein sequence ID" value="KAJ8897483.1"/>
    <property type="molecule type" value="Genomic_DNA"/>
</dbReference>
<comment type="subcellular location">
    <subcellularLocation>
        <location evidence="1">Membrane</location>
    </subcellularLocation>
</comment>
<evidence type="ECO:0000256" key="1">
    <source>
        <dbReference type="ARBA" id="ARBA00004370"/>
    </source>
</evidence>